<accession>A0A1Q6HP84</accession>
<dbReference type="GO" id="GO:0005990">
    <property type="term" value="P:lactose catabolic process"/>
    <property type="evidence" value="ECO:0007669"/>
    <property type="project" value="TreeGrafter"/>
</dbReference>
<comment type="subunit">
    <text evidence="4">Monomer.</text>
</comment>
<evidence type="ECO:0000259" key="10">
    <source>
        <dbReference type="Pfam" id="PF02836"/>
    </source>
</evidence>
<evidence type="ECO:0000256" key="8">
    <source>
        <dbReference type="ARBA" id="ARBA00023295"/>
    </source>
</evidence>
<dbReference type="PANTHER" id="PTHR46323:SF2">
    <property type="entry name" value="BETA-GALACTOSIDASE"/>
    <property type="match status" value="1"/>
</dbReference>
<dbReference type="EC" id="3.2.1.23" evidence="5"/>
<dbReference type="GO" id="GO:0009341">
    <property type="term" value="C:beta-galactosidase complex"/>
    <property type="evidence" value="ECO:0007669"/>
    <property type="project" value="TreeGrafter"/>
</dbReference>
<dbReference type="InterPro" id="IPR050347">
    <property type="entry name" value="Bact_Beta-galactosidase"/>
</dbReference>
<keyword evidence="7" id="KW-0106">Calcium</keyword>
<dbReference type="PANTHER" id="PTHR46323">
    <property type="entry name" value="BETA-GALACTOSIDASE"/>
    <property type="match status" value="1"/>
</dbReference>
<dbReference type="SUPFAM" id="SSF49785">
    <property type="entry name" value="Galactose-binding domain-like"/>
    <property type="match status" value="1"/>
</dbReference>
<comment type="cofactor">
    <cofactor evidence="2">
        <name>Ca(2+)</name>
        <dbReference type="ChEBI" id="CHEBI:29108"/>
    </cofactor>
</comment>
<dbReference type="SUPFAM" id="SSF49303">
    <property type="entry name" value="beta-Galactosidase/glucuronidase domain"/>
    <property type="match status" value="1"/>
</dbReference>
<dbReference type="Gene3D" id="2.60.120.260">
    <property type="entry name" value="Galactose-binding domain-like"/>
    <property type="match status" value="1"/>
</dbReference>
<dbReference type="AlphaFoldDB" id="A0A1Q6HP84"/>
<gene>
    <name evidence="12" type="ORF">BHV79_19305</name>
</gene>
<evidence type="ECO:0000259" key="11">
    <source>
        <dbReference type="Pfam" id="PF02837"/>
    </source>
</evidence>
<dbReference type="InterPro" id="IPR014718">
    <property type="entry name" value="GH-type_carb-bd"/>
</dbReference>
<dbReference type="SUPFAM" id="SSF74650">
    <property type="entry name" value="Galactose mutarotase-like"/>
    <property type="match status" value="1"/>
</dbReference>
<sequence>MITVGVLFLSTPPVAAQGRIMKQVASNDCGVVGAQPFFIKGDNYTMPEDIKGSKEAVTCNFGSKVIYAFNHMDIHADYQLEVVYLADHERRQRIVVDGNEIQNVTLEAGKEQRYRIDLPRKTYAYSQLVLVFETAGKGANAIVSELNLYSSNPKTPVPFEGKEKQALVNTQTYQVNTQVDVEKVLPIYTLFPKSVTGVYSPVMSLNGIWWFNPRPGKYFYKQPTAADWKTITVPGQWSMQGFKVDTATFAGYRKTFLLPEDWKEHNVKLRFDGVMSEYRVYLNGTEVGYHLGGMTAYEIDVTHTLKRGANELALAVKSESLADTLGSLTQYAAHQLGGITRKVTLFAVPETHISDIRIETELDNHYQNALLNIRTTLTNSTNRKQTNLLLRFSIDGLPTMVEQRIPQLAAGASWTGILSDSVIAPLLWSNERPQLYTLKMELSKEDRIVEIVEKRFGFREIEVCENELLVNGRPVKLRGICHHEMHPLMGRVMTDELQRRDVELYRSANCNFIRTSHYPPCEELLDVCDELGMFVEVEAPVCWVGHHANETWKKHNYQDNKYYPYILQANMETIHFYRNHPSVLFWSMANESYWNKEFAQIQEYVAKADPTRPHTFHDQAYGGFNNQGSTAPIANIHYPGANGYKVAAQSERPMVYGEYCHLNVYNRSELVTDPGIRSDWALALAPTWENMYKTKGVLGGSIWSGIDDIFQMPDGNAVGYGPWGPIDGWRRPKPEYWDMKKIYSPIRIHTKELTPSTELIVDIENRYTYLNMDQLKISYRYGNEWGTVFASISPGESGKLRVAIKHPEKANELYLSFTDPRGFVADEYLIPVGKQVQNELPEWVSQSTKLKTGKDRFIITGKQFKCEISRITGQILSLRKREKEILNGGPWLMALPLTGGGCYPNHNANTPIYNELCTDWKVTQIKASQEGDNVVVTVGGNYKEFSGHYTLTVNANGELKVSYQFNALQDVNPRQWGLVFDAPKSYDKTFWRRKGMWSVYPSDHISRSVGTAERFYTGLPQQVNPRMNPSWSWSKDFNELGSNDFRATRRNIWYAGLMNDQNSRITVRSNGGQHWRSWLDKDKTRFLVADFVTAGNEMFLEGYYAPYRKPIKKGDTIKGTIELRTE</sequence>
<evidence type="ECO:0000256" key="1">
    <source>
        <dbReference type="ARBA" id="ARBA00001412"/>
    </source>
</evidence>
<feature type="domain" description="Glycoside hydrolase family 2 catalytic" evidence="10">
    <location>
        <begin position="461"/>
        <end position="620"/>
    </location>
</feature>
<evidence type="ECO:0000256" key="6">
    <source>
        <dbReference type="ARBA" id="ARBA00022801"/>
    </source>
</evidence>
<dbReference type="InterPro" id="IPR006101">
    <property type="entry name" value="Glyco_hydro_2"/>
</dbReference>
<dbReference type="Pfam" id="PF02836">
    <property type="entry name" value="Glyco_hydro_2_C"/>
    <property type="match status" value="1"/>
</dbReference>
<dbReference type="InterPro" id="IPR013783">
    <property type="entry name" value="Ig-like_fold"/>
</dbReference>
<comment type="caution">
    <text evidence="12">The sequence shown here is derived from an EMBL/GenBank/DDBJ whole genome shotgun (WGS) entry which is preliminary data.</text>
</comment>
<dbReference type="InterPro" id="IPR036156">
    <property type="entry name" value="Beta-gal/glucu_dom_sf"/>
</dbReference>
<dbReference type="SUPFAM" id="SSF51445">
    <property type="entry name" value="(Trans)glycosidases"/>
    <property type="match status" value="1"/>
</dbReference>
<dbReference type="InterPro" id="IPR008979">
    <property type="entry name" value="Galactose-bd-like_sf"/>
</dbReference>
<organism evidence="12 13">
    <name type="scientific">Bacteroides uniformis</name>
    <dbReference type="NCBI Taxonomy" id="820"/>
    <lineage>
        <taxon>Bacteria</taxon>
        <taxon>Pseudomonadati</taxon>
        <taxon>Bacteroidota</taxon>
        <taxon>Bacteroidia</taxon>
        <taxon>Bacteroidales</taxon>
        <taxon>Bacteroidaceae</taxon>
        <taxon>Bacteroides</taxon>
    </lineage>
</organism>
<protein>
    <recommendedName>
        <fullName evidence="5">beta-galactosidase</fullName>
        <ecNumber evidence="5">3.2.1.23</ecNumber>
    </recommendedName>
</protein>
<evidence type="ECO:0000259" key="9">
    <source>
        <dbReference type="Pfam" id="PF00703"/>
    </source>
</evidence>
<dbReference type="InterPro" id="IPR011013">
    <property type="entry name" value="Gal_mutarotase_sf_dom"/>
</dbReference>
<dbReference type="InterPro" id="IPR017853">
    <property type="entry name" value="GH"/>
</dbReference>
<dbReference type="InterPro" id="IPR006103">
    <property type="entry name" value="Glyco_hydro_2_cat"/>
</dbReference>
<name>A0A1Q6HP84_BACUN</name>
<evidence type="ECO:0000256" key="7">
    <source>
        <dbReference type="ARBA" id="ARBA00022837"/>
    </source>
</evidence>
<comment type="similarity">
    <text evidence="3">Belongs to the glycosyl hydrolase 2 family.</text>
</comment>
<reference evidence="12 13" key="1">
    <citation type="journal article" date="2016" name="Nat. Biotechnol.">
        <title>Measurement of bacterial replication rates in microbial communities.</title>
        <authorList>
            <person name="Brown C.T."/>
            <person name="Olm M.R."/>
            <person name="Thomas B.C."/>
            <person name="Banfield J.F."/>
        </authorList>
    </citation>
    <scope>NUCLEOTIDE SEQUENCE [LARGE SCALE GENOMIC DNA]</scope>
    <source>
        <strain evidence="12">45_41</strain>
    </source>
</reference>
<dbReference type="InterPro" id="IPR006102">
    <property type="entry name" value="Ig-like_GH2"/>
</dbReference>
<evidence type="ECO:0000256" key="3">
    <source>
        <dbReference type="ARBA" id="ARBA00007401"/>
    </source>
</evidence>
<dbReference type="Pfam" id="PF00703">
    <property type="entry name" value="Glyco_hydro_2"/>
    <property type="match status" value="1"/>
</dbReference>
<dbReference type="Gene3D" id="2.70.98.10">
    <property type="match status" value="1"/>
</dbReference>
<comment type="catalytic activity">
    <reaction evidence="1">
        <text>Hydrolysis of terminal non-reducing beta-D-galactose residues in beta-D-galactosides.</text>
        <dbReference type="EC" id="3.2.1.23"/>
    </reaction>
</comment>
<evidence type="ECO:0000313" key="13">
    <source>
        <dbReference type="Proteomes" id="UP000186549"/>
    </source>
</evidence>
<dbReference type="GO" id="GO:0030246">
    <property type="term" value="F:carbohydrate binding"/>
    <property type="evidence" value="ECO:0007669"/>
    <property type="project" value="InterPro"/>
</dbReference>
<dbReference type="PRINTS" id="PR00132">
    <property type="entry name" value="GLHYDRLASE2"/>
</dbReference>
<dbReference type="Gene3D" id="3.20.20.80">
    <property type="entry name" value="Glycosidases"/>
    <property type="match status" value="1"/>
</dbReference>
<dbReference type="GO" id="GO:0004565">
    <property type="term" value="F:beta-galactosidase activity"/>
    <property type="evidence" value="ECO:0007669"/>
    <property type="project" value="UniProtKB-EC"/>
</dbReference>
<dbReference type="EMBL" id="MNQU01000343">
    <property type="protein sequence ID" value="OKZ28471.1"/>
    <property type="molecule type" value="Genomic_DNA"/>
</dbReference>
<evidence type="ECO:0000313" key="12">
    <source>
        <dbReference type="EMBL" id="OKZ28471.1"/>
    </source>
</evidence>
<evidence type="ECO:0000256" key="2">
    <source>
        <dbReference type="ARBA" id="ARBA00001913"/>
    </source>
</evidence>
<keyword evidence="8" id="KW-0326">Glycosidase</keyword>
<dbReference type="Gene3D" id="2.60.40.10">
    <property type="entry name" value="Immunoglobulins"/>
    <property type="match status" value="1"/>
</dbReference>
<evidence type="ECO:0000256" key="5">
    <source>
        <dbReference type="ARBA" id="ARBA00012756"/>
    </source>
</evidence>
<dbReference type="Proteomes" id="UP000186549">
    <property type="component" value="Unassembled WGS sequence"/>
</dbReference>
<dbReference type="InterPro" id="IPR006104">
    <property type="entry name" value="Glyco_hydro_2_N"/>
</dbReference>
<dbReference type="Pfam" id="PF02837">
    <property type="entry name" value="Glyco_hydro_2_N"/>
    <property type="match status" value="1"/>
</dbReference>
<proteinExistence type="inferred from homology"/>
<feature type="domain" description="Glycoside hydrolase family 2 immunoglobulin-like beta-sandwich" evidence="9">
    <location>
        <begin position="351"/>
        <end position="459"/>
    </location>
</feature>
<evidence type="ECO:0000256" key="4">
    <source>
        <dbReference type="ARBA" id="ARBA00011245"/>
    </source>
</evidence>
<keyword evidence="6" id="KW-0378">Hydrolase</keyword>
<feature type="domain" description="Glycosyl hydrolases family 2 sugar binding" evidence="11">
    <location>
        <begin position="229"/>
        <end position="349"/>
    </location>
</feature>